<name>B4DBL9_9BACT</name>
<dbReference type="EMBL" id="ABVL01000038">
    <property type="protein sequence ID" value="EDY16206.1"/>
    <property type="molecule type" value="Genomic_DNA"/>
</dbReference>
<organism evidence="1 2">
    <name type="scientific">Chthoniobacter flavus Ellin428</name>
    <dbReference type="NCBI Taxonomy" id="497964"/>
    <lineage>
        <taxon>Bacteria</taxon>
        <taxon>Pseudomonadati</taxon>
        <taxon>Verrucomicrobiota</taxon>
        <taxon>Spartobacteria</taxon>
        <taxon>Chthoniobacterales</taxon>
        <taxon>Chthoniobacteraceae</taxon>
        <taxon>Chthoniobacter</taxon>
    </lineage>
</organism>
<protein>
    <submittedName>
        <fullName evidence="1">Uncharacterized protein</fullName>
    </submittedName>
</protein>
<gene>
    <name evidence="1" type="ORF">CfE428DRAFT_6310</name>
</gene>
<dbReference type="AlphaFoldDB" id="B4DBL9"/>
<dbReference type="InParanoid" id="B4DBL9"/>
<proteinExistence type="predicted"/>
<sequence length="72" mass="8245">MNVVIRPYQAGDLEALLHITIESFDGVSFDQIVESKFGILNGHDWRWRKARQIGLEIGRQIHFAIPLSRPTS</sequence>
<evidence type="ECO:0000313" key="1">
    <source>
        <dbReference type="EMBL" id="EDY16206.1"/>
    </source>
</evidence>
<dbReference type="Proteomes" id="UP000005824">
    <property type="component" value="Unassembled WGS sequence"/>
</dbReference>
<reference evidence="1 2" key="1">
    <citation type="journal article" date="2011" name="J. Bacteriol.">
        <title>Genome sequence of Chthoniobacter flavus Ellin428, an aerobic heterotrophic soil bacterium.</title>
        <authorList>
            <person name="Kant R."/>
            <person name="van Passel M.W."/>
            <person name="Palva A."/>
            <person name="Lucas S."/>
            <person name="Lapidus A."/>
            <person name="Glavina Del Rio T."/>
            <person name="Dalin E."/>
            <person name="Tice H."/>
            <person name="Bruce D."/>
            <person name="Goodwin L."/>
            <person name="Pitluck S."/>
            <person name="Larimer F.W."/>
            <person name="Land M.L."/>
            <person name="Hauser L."/>
            <person name="Sangwan P."/>
            <person name="de Vos W.M."/>
            <person name="Janssen P.H."/>
            <person name="Smidt H."/>
        </authorList>
    </citation>
    <scope>NUCLEOTIDE SEQUENCE [LARGE SCALE GENOMIC DNA]</scope>
    <source>
        <strain evidence="1 2">Ellin428</strain>
    </source>
</reference>
<dbReference type="RefSeq" id="WP_006983628.1">
    <property type="nucleotide sequence ID" value="NZ_ABVL01000038.1"/>
</dbReference>
<comment type="caution">
    <text evidence="1">The sequence shown here is derived from an EMBL/GenBank/DDBJ whole genome shotgun (WGS) entry which is preliminary data.</text>
</comment>
<evidence type="ECO:0000313" key="2">
    <source>
        <dbReference type="Proteomes" id="UP000005824"/>
    </source>
</evidence>
<keyword evidence="2" id="KW-1185">Reference proteome</keyword>
<dbReference type="STRING" id="497964.CfE428DRAFT_6310"/>
<accession>B4DBL9</accession>